<keyword evidence="2" id="KW-0732">Signal</keyword>
<accession>A0A4Z2B331</accession>
<sequence length="482" mass="53228">MQLVGTEHWLWISTLLLTSVRLRGGLSASTSSPELPAPELSIYSRSEDVVVLACRAPQGQQGVLFMLYRYDVKVDSQELQSGAEKVYFSVRLLQGDSAQFELFCCLYKSKDGRYSAFSPYLQPERQKDPTQFTPVLPAPVLSVQPSSGVVAHGDVLSFRCSMPSPPPQSQQQSRNYNKPMTFFLLRTEERTGLTSAVPQPPAGQVSSPHLQPGVFSVGPVEGQEGGEYSCLYQVTKKQGSVNSTVSNKIWIVVKDPLPTPTLVLQRQKEVWRLLCAGSPSYPGAVFSLYLGNDQLPVATHSAEHFHHQVSFSIPVQDMSEGLYWCQYRVLLGKTWSHSGRSVPLVITRGFPPRSPSDGSAVDWPLVLGSFSAVMLFLCSVLVVATVVHRKAKAAAKEKKQRQDAKFWSRLHGRDNVVGTSLLFIVGCIKTAKLRVTHATSVLADLPVRRESFTSQEWATEAAPRSPLWNSLTTFTTPIQPVH</sequence>
<name>A0A4Z2B331_9TELE</name>
<keyword evidence="1" id="KW-0812">Transmembrane</keyword>
<dbReference type="Gene3D" id="2.60.40.10">
    <property type="entry name" value="Immunoglobulins"/>
    <property type="match status" value="2"/>
</dbReference>
<dbReference type="Proteomes" id="UP000516260">
    <property type="component" value="Chromosome 8"/>
</dbReference>
<dbReference type="InterPro" id="IPR013783">
    <property type="entry name" value="Ig-like_fold"/>
</dbReference>
<dbReference type="PANTHER" id="PTHR36859">
    <property type="entry name" value="PROTEIN HIDE1"/>
    <property type="match status" value="1"/>
</dbReference>
<evidence type="ECO:0000256" key="2">
    <source>
        <dbReference type="SAM" id="SignalP"/>
    </source>
</evidence>
<gene>
    <name evidence="4" type="ORF">fugu_008287</name>
</gene>
<dbReference type="EMBL" id="SWLE01000021">
    <property type="protein sequence ID" value="TNM86016.1"/>
    <property type="molecule type" value="Genomic_DNA"/>
</dbReference>
<evidence type="ECO:0000313" key="5">
    <source>
        <dbReference type="Proteomes" id="UP000516260"/>
    </source>
</evidence>
<dbReference type="InterPro" id="IPR036179">
    <property type="entry name" value="Ig-like_dom_sf"/>
</dbReference>
<reference evidence="4 5" key="1">
    <citation type="submission" date="2019-04" db="EMBL/GenBank/DDBJ databases">
        <title>The sequence and de novo assembly of Takifugu bimaculatus genome using PacBio and Hi-C technologies.</title>
        <authorList>
            <person name="Xu P."/>
            <person name="Liu B."/>
            <person name="Zhou Z."/>
        </authorList>
    </citation>
    <scope>NUCLEOTIDE SEQUENCE [LARGE SCALE GENOMIC DNA]</scope>
    <source>
        <strain evidence="4">TB-2018</strain>
        <tissue evidence="4">Muscle</tissue>
    </source>
</reference>
<dbReference type="InterPro" id="IPR040438">
    <property type="entry name" value="HIDE1"/>
</dbReference>
<comment type="caution">
    <text evidence="4">The sequence shown here is derived from an EMBL/GenBank/DDBJ whole genome shotgun (WGS) entry which is preliminary data.</text>
</comment>
<feature type="signal peptide" evidence="2">
    <location>
        <begin position="1"/>
        <end position="27"/>
    </location>
</feature>
<feature type="transmembrane region" description="Helical" evidence="1">
    <location>
        <begin position="363"/>
        <end position="387"/>
    </location>
</feature>
<proteinExistence type="predicted"/>
<evidence type="ECO:0000259" key="3">
    <source>
        <dbReference type="PROSITE" id="PS50835"/>
    </source>
</evidence>
<keyword evidence="5" id="KW-1185">Reference proteome</keyword>
<dbReference type="PROSITE" id="PS50835">
    <property type="entry name" value="IG_LIKE"/>
    <property type="match status" value="1"/>
</dbReference>
<dbReference type="InterPro" id="IPR007110">
    <property type="entry name" value="Ig-like_dom"/>
</dbReference>
<organism evidence="4 5">
    <name type="scientific">Takifugu bimaculatus</name>
    <dbReference type="NCBI Taxonomy" id="433685"/>
    <lineage>
        <taxon>Eukaryota</taxon>
        <taxon>Metazoa</taxon>
        <taxon>Chordata</taxon>
        <taxon>Craniata</taxon>
        <taxon>Vertebrata</taxon>
        <taxon>Euteleostomi</taxon>
        <taxon>Actinopterygii</taxon>
        <taxon>Neopterygii</taxon>
        <taxon>Teleostei</taxon>
        <taxon>Neoteleostei</taxon>
        <taxon>Acanthomorphata</taxon>
        <taxon>Eupercaria</taxon>
        <taxon>Tetraodontiformes</taxon>
        <taxon>Tetradontoidea</taxon>
        <taxon>Tetraodontidae</taxon>
        <taxon>Takifugu</taxon>
    </lineage>
</organism>
<dbReference type="SUPFAM" id="SSF48726">
    <property type="entry name" value="Immunoglobulin"/>
    <property type="match status" value="2"/>
</dbReference>
<evidence type="ECO:0000313" key="4">
    <source>
        <dbReference type="EMBL" id="TNM86016.1"/>
    </source>
</evidence>
<dbReference type="PANTHER" id="PTHR36859:SF1">
    <property type="entry name" value="PROTEIN HIDE1"/>
    <property type="match status" value="1"/>
</dbReference>
<evidence type="ECO:0000256" key="1">
    <source>
        <dbReference type="SAM" id="Phobius"/>
    </source>
</evidence>
<keyword evidence="1" id="KW-0472">Membrane</keyword>
<feature type="chain" id="PRO_5021372845" description="Ig-like domain-containing protein" evidence="2">
    <location>
        <begin position="28"/>
        <end position="482"/>
    </location>
</feature>
<protein>
    <recommendedName>
        <fullName evidence="3">Ig-like domain-containing protein</fullName>
    </recommendedName>
</protein>
<keyword evidence="1" id="KW-1133">Transmembrane helix</keyword>
<dbReference type="AlphaFoldDB" id="A0A4Z2B331"/>
<feature type="domain" description="Ig-like" evidence="3">
    <location>
        <begin position="139"/>
        <end position="246"/>
    </location>
</feature>